<dbReference type="Gene3D" id="3.40.50.300">
    <property type="entry name" value="P-loop containing nucleotide triphosphate hydrolases"/>
    <property type="match status" value="2"/>
</dbReference>
<dbReference type="InterPro" id="IPR014001">
    <property type="entry name" value="Helicase_ATP-bd"/>
</dbReference>
<comment type="similarity">
    <text evidence="5">Belongs to the DEAD box helicase family.</text>
</comment>
<evidence type="ECO:0000259" key="8">
    <source>
        <dbReference type="PROSITE" id="PS51194"/>
    </source>
</evidence>
<dbReference type="SMART" id="SM00487">
    <property type="entry name" value="DEXDc"/>
    <property type="match status" value="1"/>
</dbReference>
<feature type="domain" description="Helicase ATP-binding" evidence="7">
    <location>
        <begin position="32"/>
        <end position="202"/>
    </location>
</feature>
<feature type="region of interest" description="Disordered" evidence="6">
    <location>
        <begin position="378"/>
        <end position="421"/>
    </location>
</feature>
<dbReference type="EMBL" id="AP028654">
    <property type="protein sequence ID" value="BEP29251.1"/>
    <property type="molecule type" value="Genomic_DNA"/>
</dbReference>
<dbReference type="Pfam" id="PF00271">
    <property type="entry name" value="Helicase_C"/>
    <property type="match status" value="1"/>
</dbReference>
<dbReference type="GO" id="GO:0005524">
    <property type="term" value="F:ATP binding"/>
    <property type="evidence" value="ECO:0007669"/>
    <property type="project" value="UniProtKB-KW"/>
</dbReference>
<dbReference type="GO" id="GO:0003724">
    <property type="term" value="F:RNA helicase activity"/>
    <property type="evidence" value="ECO:0007669"/>
    <property type="project" value="TreeGrafter"/>
</dbReference>
<dbReference type="PANTHER" id="PTHR47959">
    <property type="entry name" value="ATP-DEPENDENT RNA HELICASE RHLE-RELATED"/>
    <property type="match status" value="1"/>
</dbReference>
<dbReference type="PANTHER" id="PTHR47959:SF13">
    <property type="entry name" value="ATP-DEPENDENT RNA HELICASE RHLE"/>
    <property type="match status" value="1"/>
</dbReference>
<evidence type="ECO:0000256" key="2">
    <source>
        <dbReference type="ARBA" id="ARBA00022801"/>
    </source>
</evidence>
<dbReference type="PROSITE" id="PS51194">
    <property type="entry name" value="HELICASE_CTER"/>
    <property type="match status" value="1"/>
</dbReference>
<keyword evidence="3 9" id="KW-0347">Helicase</keyword>
<dbReference type="InterPro" id="IPR027417">
    <property type="entry name" value="P-loop_NTPase"/>
</dbReference>
<accession>A0AAU9E3P4</accession>
<proteinExistence type="inferred from homology"/>
<evidence type="ECO:0000259" key="7">
    <source>
        <dbReference type="PROSITE" id="PS51192"/>
    </source>
</evidence>
<dbReference type="SMART" id="SM00490">
    <property type="entry name" value="HELICc"/>
    <property type="match status" value="1"/>
</dbReference>
<sequence length="421" mass="47687">MSFYKLGVNGDWVYALECQNIITPTPIQTLSIPPILKGKDLIGEAQTGTGKTYAFLLPMFQKIDPSIDHIQGLIIVPTRELALQITEVATILSKYNDINILAAYGGQDIKAQLHKLNGNVHLVIGTPGRILDHLRRETINFDNLKIFVVDEADQMFHIGFKKEVDEIIKNLPSKRQTLCFSATISSSVSKFANKYLNNPISVTAPKKQIILDNLAQFVLETSNRQKYNDFLRIIKETHPTKSIVFCRSRRGSEALFEEMKLSGFKVERLHGGLTQGKREIVMNGFRNNQFDFLIATDVASRGIDVENISHVFNYNLPDDIENYVHRVGRCARKGNTGVTYTILTLKDEKRLEEIEKFIKMKIKRISFSSDREKNNAASINTKKIISKANDSNKKNSTKPINNGANKKKTNYSKYKKSKNSK</sequence>
<keyword evidence="10" id="KW-1185">Reference proteome</keyword>
<dbReference type="InterPro" id="IPR050079">
    <property type="entry name" value="DEAD_box_RNA_helicase"/>
</dbReference>
<reference evidence="9 10" key="1">
    <citation type="submission" date="2023-08" db="EMBL/GenBank/DDBJ databases">
        <title>Helicovermis profunda gen. nov., sp. nov., a novel mesophilic, fermentative bacterium within the Bacillota from a deep-sea hydrothermal vent chimney.</title>
        <authorList>
            <person name="Miyazaki U."/>
            <person name="Mizutani D."/>
            <person name="Hashimoto Y."/>
            <person name="Tame A."/>
            <person name="Sawayama S."/>
            <person name="Miyazaki J."/>
            <person name="Takai K."/>
            <person name="Nakagawa S."/>
        </authorList>
    </citation>
    <scope>NUCLEOTIDE SEQUENCE [LARGE SCALE GENOMIC DNA]</scope>
    <source>
        <strain evidence="9 10">S502</strain>
    </source>
</reference>
<organism evidence="9 10">
    <name type="scientific">Helicovermis profundi</name>
    <dbReference type="NCBI Taxonomy" id="3065157"/>
    <lineage>
        <taxon>Bacteria</taxon>
        <taxon>Bacillati</taxon>
        <taxon>Bacillota</taxon>
        <taxon>Clostridia</taxon>
        <taxon>Helicovermis</taxon>
    </lineage>
</organism>
<evidence type="ECO:0000256" key="3">
    <source>
        <dbReference type="ARBA" id="ARBA00022806"/>
    </source>
</evidence>
<dbReference type="SUPFAM" id="SSF52540">
    <property type="entry name" value="P-loop containing nucleoside triphosphate hydrolases"/>
    <property type="match status" value="1"/>
</dbReference>
<protein>
    <submittedName>
        <fullName evidence="9">DEAD/DEAH box helicase</fullName>
    </submittedName>
</protein>
<evidence type="ECO:0000256" key="1">
    <source>
        <dbReference type="ARBA" id="ARBA00022741"/>
    </source>
</evidence>
<dbReference type="Proteomes" id="UP001321786">
    <property type="component" value="Chromosome"/>
</dbReference>
<dbReference type="KEGG" id="hprf:HLPR_15820"/>
<evidence type="ECO:0000256" key="6">
    <source>
        <dbReference type="SAM" id="MobiDB-lite"/>
    </source>
</evidence>
<dbReference type="AlphaFoldDB" id="A0AAU9E3P4"/>
<evidence type="ECO:0000313" key="10">
    <source>
        <dbReference type="Proteomes" id="UP001321786"/>
    </source>
</evidence>
<keyword evidence="1" id="KW-0547">Nucleotide-binding</keyword>
<dbReference type="GO" id="GO:0016787">
    <property type="term" value="F:hydrolase activity"/>
    <property type="evidence" value="ECO:0007669"/>
    <property type="project" value="UniProtKB-KW"/>
</dbReference>
<name>A0AAU9E3P4_9FIRM</name>
<keyword evidence="2" id="KW-0378">Hydrolase</keyword>
<keyword evidence="4" id="KW-0067">ATP-binding</keyword>
<evidence type="ECO:0000313" key="9">
    <source>
        <dbReference type="EMBL" id="BEP29251.1"/>
    </source>
</evidence>
<evidence type="ECO:0000256" key="5">
    <source>
        <dbReference type="ARBA" id="ARBA00038437"/>
    </source>
</evidence>
<feature type="compositionally biased region" description="Basic residues" evidence="6">
    <location>
        <begin position="405"/>
        <end position="421"/>
    </location>
</feature>
<evidence type="ECO:0000256" key="4">
    <source>
        <dbReference type="ARBA" id="ARBA00022840"/>
    </source>
</evidence>
<feature type="domain" description="Helicase C-terminal" evidence="8">
    <location>
        <begin position="226"/>
        <end position="373"/>
    </location>
</feature>
<dbReference type="PROSITE" id="PS51192">
    <property type="entry name" value="HELICASE_ATP_BIND_1"/>
    <property type="match status" value="1"/>
</dbReference>
<dbReference type="CDD" id="cd18787">
    <property type="entry name" value="SF2_C_DEAD"/>
    <property type="match status" value="1"/>
</dbReference>
<gene>
    <name evidence="9" type="ORF">HLPR_15820</name>
</gene>
<dbReference type="GO" id="GO:0005829">
    <property type="term" value="C:cytosol"/>
    <property type="evidence" value="ECO:0007669"/>
    <property type="project" value="TreeGrafter"/>
</dbReference>
<dbReference type="InterPro" id="IPR011545">
    <property type="entry name" value="DEAD/DEAH_box_helicase_dom"/>
</dbReference>
<dbReference type="Pfam" id="PF00270">
    <property type="entry name" value="DEAD"/>
    <property type="match status" value="1"/>
</dbReference>
<dbReference type="InterPro" id="IPR001650">
    <property type="entry name" value="Helicase_C-like"/>
</dbReference>
<dbReference type="GO" id="GO:0003676">
    <property type="term" value="F:nucleic acid binding"/>
    <property type="evidence" value="ECO:0007669"/>
    <property type="project" value="InterPro"/>
</dbReference>
<dbReference type="CDD" id="cd00268">
    <property type="entry name" value="DEADc"/>
    <property type="match status" value="1"/>
</dbReference>
<dbReference type="InterPro" id="IPR044742">
    <property type="entry name" value="DEAD/DEAH_RhlB"/>
</dbReference>